<evidence type="ECO:0000313" key="1">
    <source>
        <dbReference type="EMBL" id="CAB4222041.1"/>
    </source>
</evidence>
<reference evidence="1" key="1">
    <citation type="submission" date="2020-05" db="EMBL/GenBank/DDBJ databases">
        <authorList>
            <person name="Chiriac C."/>
            <person name="Salcher M."/>
            <person name="Ghai R."/>
            <person name="Kavagutti S V."/>
        </authorList>
    </citation>
    <scope>NUCLEOTIDE SEQUENCE</scope>
</reference>
<proteinExistence type="predicted"/>
<sequence>MGFARMVVPFCSRCGCKMDELNAGSPMRCGSLDDNLFLVIMCAECQADDVVEIWADEYKGLI</sequence>
<organism evidence="1">
    <name type="scientific">uncultured Caudovirales phage</name>
    <dbReference type="NCBI Taxonomy" id="2100421"/>
    <lineage>
        <taxon>Viruses</taxon>
        <taxon>Duplodnaviria</taxon>
        <taxon>Heunggongvirae</taxon>
        <taxon>Uroviricota</taxon>
        <taxon>Caudoviricetes</taxon>
        <taxon>Peduoviridae</taxon>
        <taxon>Maltschvirus</taxon>
        <taxon>Maltschvirus maltsch</taxon>
    </lineage>
</organism>
<accession>A0A6J5T4S7</accession>
<gene>
    <name evidence="1" type="ORF">UFOVP1649_12</name>
</gene>
<dbReference type="EMBL" id="LR797519">
    <property type="protein sequence ID" value="CAB4222041.1"/>
    <property type="molecule type" value="Genomic_DNA"/>
</dbReference>
<name>A0A6J5T4S7_9CAUD</name>
<protein>
    <submittedName>
        <fullName evidence="1">Uncharacterized protein</fullName>
    </submittedName>
</protein>